<evidence type="ECO:0000259" key="9">
    <source>
        <dbReference type="Pfam" id="PF04151"/>
    </source>
</evidence>
<keyword evidence="7" id="KW-0843">Virulence</keyword>
<dbReference type="Pfam" id="PF04151">
    <property type="entry name" value="PPC"/>
    <property type="match status" value="1"/>
</dbReference>
<dbReference type="SUPFAM" id="SSF55486">
    <property type="entry name" value="Metalloproteases ('zincins'), catalytic domain"/>
    <property type="match status" value="1"/>
</dbReference>
<dbReference type="InterPro" id="IPR013858">
    <property type="entry name" value="Peptidase_M10B_C"/>
</dbReference>
<protein>
    <submittedName>
        <fullName evidence="11">Serralysin</fullName>
        <ecNumber evidence="11">3.4.24.40</ecNumber>
    </submittedName>
</protein>
<dbReference type="SUPFAM" id="SSF51120">
    <property type="entry name" value="beta-Roll"/>
    <property type="match status" value="4"/>
</dbReference>
<dbReference type="PANTHER" id="PTHR38340:SF1">
    <property type="entry name" value="S-LAYER PROTEIN"/>
    <property type="match status" value="1"/>
</dbReference>
<evidence type="ECO:0000256" key="1">
    <source>
        <dbReference type="ARBA" id="ARBA00001913"/>
    </source>
</evidence>
<dbReference type="InterPro" id="IPR001343">
    <property type="entry name" value="Hemolysn_Ca-bd"/>
</dbReference>
<dbReference type="Proteomes" id="UP001230207">
    <property type="component" value="Unassembled WGS sequence"/>
</dbReference>
<dbReference type="Pfam" id="PF00353">
    <property type="entry name" value="HemolysinCabind"/>
    <property type="match status" value="6"/>
</dbReference>
<dbReference type="Pfam" id="PF08548">
    <property type="entry name" value="Peptidase_M10_C"/>
    <property type="match status" value="1"/>
</dbReference>
<keyword evidence="5" id="KW-0800">Toxin</keyword>
<accession>A0ABU0BRD9</accession>
<comment type="subcellular location">
    <subcellularLocation>
        <location evidence="2">Membrane</location>
    </subcellularLocation>
    <subcellularLocation>
        <location evidence="3">Secreted</location>
    </subcellularLocation>
</comment>
<keyword evidence="11" id="KW-0378">Hydrolase</keyword>
<dbReference type="InterPro" id="IPR011049">
    <property type="entry name" value="Serralysin-like_metalloprot_C"/>
</dbReference>
<dbReference type="CDD" id="cd04277">
    <property type="entry name" value="ZnMc_serralysin_like"/>
    <property type="match status" value="1"/>
</dbReference>
<dbReference type="InterPro" id="IPR003995">
    <property type="entry name" value="RTX_toxin_determinant-A"/>
</dbReference>
<evidence type="ECO:0000256" key="3">
    <source>
        <dbReference type="ARBA" id="ARBA00004613"/>
    </source>
</evidence>
<keyword evidence="8" id="KW-0472">Membrane</keyword>
<dbReference type="InterPro" id="IPR007280">
    <property type="entry name" value="Peptidase_C_arc/bac"/>
</dbReference>
<dbReference type="PRINTS" id="PR01488">
    <property type="entry name" value="RTXTOXINA"/>
</dbReference>
<evidence type="ECO:0000256" key="7">
    <source>
        <dbReference type="ARBA" id="ARBA00023026"/>
    </source>
</evidence>
<evidence type="ECO:0000313" key="12">
    <source>
        <dbReference type="Proteomes" id="UP001230207"/>
    </source>
</evidence>
<reference evidence="11 12" key="1">
    <citation type="submission" date="2023-07" db="EMBL/GenBank/DDBJ databases">
        <title>Genomic Encyclopedia of Type Strains, Phase IV (KMG-IV): sequencing the most valuable type-strain genomes for metagenomic binning, comparative biology and taxonomic classification.</title>
        <authorList>
            <person name="Goeker M."/>
        </authorList>
    </citation>
    <scope>NUCLEOTIDE SEQUENCE [LARGE SCALE GENOMIC DNA]</scope>
    <source>
        <strain evidence="11 12">DSM 1112</strain>
    </source>
</reference>
<dbReference type="InterPro" id="IPR024079">
    <property type="entry name" value="MetalloPept_cat_dom_sf"/>
</dbReference>
<feature type="domain" description="Peptidase M10 serralysin C-terminal" evidence="10">
    <location>
        <begin position="233"/>
        <end position="371"/>
    </location>
</feature>
<evidence type="ECO:0000256" key="8">
    <source>
        <dbReference type="ARBA" id="ARBA00023136"/>
    </source>
</evidence>
<evidence type="ECO:0000259" key="10">
    <source>
        <dbReference type="Pfam" id="PF08548"/>
    </source>
</evidence>
<dbReference type="PRINTS" id="PR00313">
    <property type="entry name" value="CABNDNGRPT"/>
</dbReference>
<dbReference type="GO" id="GO:0016787">
    <property type="term" value="F:hydrolase activity"/>
    <property type="evidence" value="ECO:0007669"/>
    <property type="project" value="UniProtKB-KW"/>
</dbReference>
<keyword evidence="6" id="KW-0677">Repeat</keyword>
<dbReference type="InterPro" id="IPR018511">
    <property type="entry name" value="Hemolysin-typ_Ca-bd_CS"/>
</dbReference>
<comment type="cofactor">
    <cofactor evidence="1">
        <name>Ca(2+)</name>
        <dbReference type="ChEBI" id="CHEBI:29108"/>
    </cofactor>
</comment>
<proteinExistence type="predicted"/>
<keyword evidence="4" id="KW-0964">Secreted</keyword>
<evidence type="ECO:0000313" key="11">
    <source>
        <dbReference type="EMBL" id="MDQ0320528.1"/>
    </source>
</evidence>
<name>A0ABU0BRD9_9HYPH</name>
<comment type="caution">
    <text evidence="11">The sequence shown here is derived from an EMBL/GenBank/DDBJ whole genome shotgun (WGS) entry which is preliminary data.</text>
</comment>
<dbReference type="RefSeq" id="WP_307230355.1">
    <property type="nucleotide sequence ID" value="NZ_JAUSVF010000001.1"/>
</dbReference>
<dbReference type="InterPro" id="IPR034033">
    <property type="entry name" value="Serralysin-like"/>
</dbReference>
<organism evidence="11 12">
    <name type="scientific">Pararhizobium capsulatum DSM 1112</name>
    <dbReference type="NCBI Taxonomy" id="1121113"/>
    <lineage>
        <taxon>Bacteria</taxon>
        <taxon>Pseudomonadati</taxon>
        <taxon>Pseudomonadota</taxon>
        <taxon>Alphaproteobacteria</taxon>
        <taxon>Hyphomicrobiales</taxon>
        <taxon>Rhizobiaceae</taxon>
        <taxon>Rhizobium/Agrobacterium group</taxon>
        <taxon>Pararhizobium</taxon>
    </lineage>
</organism>
<dbReference type="Gene3D" id="2.150.10.10">
    <property type="entry name" value="Serralysin-like metalloprotease, C-terminal"/>
    <property type="match status" value="4"/>
</dbReference>
<dbReference type="EMBL" id="JAUSVF010000001">
    <property type="protein sequence ID" value="MDQ0320528.1"/>
    <property type="molecule type" value="Genomic_DNA"/>
</dbReference>
<evidence type="ECO:0000256" key="5">
    <source>
        <dbReference type="ARBA" id="ARBA00022656"/>
    </source>
</evidence>
<dbReference type="PANTHER" id="PTHR38340">
    <property type="entry name" value="S-LAYER PROTEIN"/>
    <property type="match status" value="1"/>
</dbReference>
<evidence type="ECO:0000256" key="2">
    <source>
        <dbReference type="ARBA" id="ARBA00004370"/>
    </source>
</evidence>
<keyword evidence="12" id="KW-1185">Reference proteome</keyword>
<dbReference type="EC" id="3.4.24.40" evidence="11"/>
<gene>
    <name evidence="11" type="ORF">QO002_002666</name>
</gene>
<dbReference type="InterPro" id="IPR050557">
    <property type="entry name" value="RTX_toxin/Mannuronan_C5-epim"/>
</dbReference>
<evidence type="ECO:0000256" key="4">
    <source>
        <dbReference type="ARBA" id="ARBA00022525"/>
    </source>
</evidence>
<sequence>MAVAVSSTPTGNQYIDGVLYGTQWSGPITYSFADNLTDFSTYPYAIDGFQQISVQQQNAIQSIFEGTVATGTAMFTYGSFSQVSNIDISLATGSTGASDITIGQTNLFGGKNLATARGADFPLLSQGASGGDVWFGDDYAYYRTPLLGSYAWHTHIHEFGHAVGLSHGHDAGTEIDGFEFAIPHDRDGMEFSVMTYRSYVGDPLSLGYSNETYGYAQTLMMYDIAALQHLYGANFDTNSGATTYSWSATTGEMFVNAVGQGKPGDGVSAAANRLFLTVWDGGGEDTYDFSNYKDNAFIDLAPGGWSLVSQTQRANLGEGAYANGNVYNALLFGSDPRSLIENAKGGSGNDEIAGNVGKNQLNGNGGDDVLVGRGDSDVLNGDGGNDTLYGDFRTPATTYSGTGLFVENADVTNSTIETARDVTAAIGLHSDPNIEHSDVNPSVTISATGDGNYDWFSFDVKAPGQVTLDIDGTMESYIELYDASDTLIAYNDDSVTDPGDSTSVNPNWKSFIAFTVTTPGQYLVKVGVYHSTSAGEPPGTVLPNGTAYTLGIVLPSPVEMDSGGAGNDTLNGGAGEDMLYGGAGNDTLDGGAGNDTLDGGTYIDALIGGDGDDIYVLGADNDTVSDTSGVDTITSTITRSLAGFGAIEKLTLLGSGNINGTGNGLSNTITGNSGKNILDGGSGIDTLKGGAGDDTYVLGSDSDTISDTSGVDTITSTVTRSLAGFGAVEKLTLLGSGNINGTGNNLANTITGNSGKNILDGGSGIDTLIGGSGDDTYILGSGSDAVSDTSGIDTITSTTTRSLASFGAIENLTLLGTGNINGTGNGLGNTIVGNIGMNTLGGGDGKDTLKGDKGGDTLKGDAGNDTLFGGLGIDTLTGGKDRDTFVFDSKLGSSNVDKITDFSVIDDTIHLDDAVFTVLKTLGTLATAAFAQNASGVAGDSTDRIIYETDTGKLFYDLNGSASGGSTLFATLSKNLALTHSDFFIV</sequence>
<feature type="domain" description="Peptidase C-terminal archaeal/bacterial" evidence="9">
    <location>
        <begin position="453"/>
        <end position="526"/>
    </location>
</feature>
<evidence type="ECO:0000256" key="6">
    <source>
        <dbReference type="ARBA" id="ARBA00022737"/>
    </source>
</evidence>
<dbReference type="Gene3D" id="3.40.390.10">
    <property type="entry name" value="Collagenase (Catalytic Domain)"/>
    <property type="match status" value="1"/>
</dbReference>
<dbReference type="PROSITE" id="PS00330">
    <property type="entry name" value="HEMOLYSIN_CALCIUM"/>
    <property type="match status" value="4"/>
</dbReference>